<protein>
    <submittedName>
        <fullName evidence="4">Inactive ubiquitin thioesterase FAM105A</fullName>
    </submittedName>
</protein>
<dbReference type="EMBL" id="VSRR010061338">
    <property type="protein sequence ID" value="MPC83037.1"/>
    <property type="molecule type" value="Genomic_DNA"/>
</dbReference>
<gene>
    <name evidence="4" type="primary">Fam105a</name>
    <name evidence="4" type="ORF">E2C01_077727</name>
</gene>
<evidence type="ECO:0000256" key="2">
    <source>
        <dbReference type="ARBA" id="ARBA00010267"/>
    </source>
</evidence>
<evidence type="ECO:0000256" key="1">
    <source>
        <dbReference type="ARBA" id="ARBA00004496"/>
    </source>
</evidence>
<evidence type="ECO:0000313" key="5">
    <source>
        <dbReference type="Proteomes" id="UP000324222"/>
    </source>
</evidence>
<reference evidence="4 5" key="1">
    <citation type="submission" date="2019-05" db="EMBL/GenBank/DDBJ databases">
        <title>Another draft genome of Portunus trituberculatus and its Hox gene families provides insights of decapod evolution.</title>
        <authorList>
            <person name="Jeong J.-H."/>
            <person name="Song I."/>
            <person name="Kim S."/>
            <person name="Choi T."/>
            <person name="Kim D."/>
            <person name="Ryu S."/>
            <person name="Kim W."/>
        </authorList>
    </citation>
    <scope>NUCLEOTIDE SEQUENCE [LARGE SCALE GENOMIC DNA]</scope>
    <source>
        <tissue evidence="4">Muscle</tissue>
    </source>
</reference>
<dbReference type="Pfam" id="PF16218">
    <property type="entry name" value="Peptidase_C101"/>
    <property type="match status" value="1"/>
</dbReference>
<accession>A0A5B7IMT7</accession>
<dbReference type="AlphaFoldDB" id="A0A5B7IMT7"/>
<sequence length="132" mass="14969">MCMALAILSNEERSQNFDMEDLKCAKKRDFKAPFADWLQQGYSAISMELNIKHLRQVRGDNYCGVRAALYQILARGLAVPSGHTTHSRLASELTQGATWLRDWTFGHRLNYSREDVLNGFLDCLDALDSLVS</sequence>
<dbReference type="OrthoDB" id="6288034at2759"/>
<proteinExistence type="inferred from homology"/>
<keyword evidence="3" id="KW-0963">Cytoplasm</keyword>
<dbReference type="PANTHER" id="PTHR33662:SF1">
    <property type="entry name" value="INACTIVE UBIQUITIN THIOESTERASE OTULINL"/>
    <property type="match status" value="1"/>
</dbReference>
<dbReference type="InterPro" id="IPR023235">
    <property type="entry name" value="FAM105"/>
</dbReference>
<keyword evidence="5" id="KW-1185">Reference proteome</keyword>
<dbReference type="GO" id="GO:0005737">
    <property type="term" value="C:cytoplasm"/>
    <property type="evidence" value="ECO:0007669"/>
    <property type="project" value="UniProtKB-SubCell"/>
</dbReference>
<organism evidence="4 5">
    <name type="scientific">Portunus trituberculatus</name>
    <name type="common">Swimming crab</name>
    <name type="synonym">Neptunus trituberculatus</name>
    <dbReference type="NCBI Taxonomy" id="210409"/>
    <lineage>
        <taxon>Eukaryota</taxon>
        <taxon>Metazoa</taxon>
        <taxon>Ecdysozoa</taxon>
        <taxon>Arthropoda</taxon>
        <taxon>Crustacea</taxon>
        <taxon>Multicrustacea</taxon>
        <taxon>Malacostraca</taxon>
        <taxon>Eumalacostraca</taxon>
        <taxon>Eucarida</taxon>
        <taxon>Decapoda</taxon>
        <taxon>Pleocyemata</taxon>
        <taxon>Brachyura</taxon>
        <taxon>Eubrachyura</taxon>
        <taxon>Portunoidea</taxon>
        <taxon>Portunidae</taxon>
        <taxon>Portuninae</taxon>
        <taxon>Portunus</taxon>
    </lineage>
</organism>
<evidence type="ECO:0000256" key="3">
    <source>
        <dbReference type="ARBA" id="ARBA00022490"/>
    </source>
</evidence>
<name>A0A5B7IMT7_PORTR</name>
<comment type="caution">
    <text evidence="4">The sequence shown here is derived from an EMBL/GenBank/DDBJ whole genome shotgun (WGS) entry which is preliminary data.</text>
</comment>
<comment type="subcellular location">
    <subcellularLocation>
        <location evidence="1">Cytoplasm</location>
    </subcellularLocation>
</comment>
<evidence type="ECO:0000313" key="4">
    <source>
        <dbReference type="EMBL" id="MPC83037.1"/>
    </source>
</evidence>
<dbReference type="PANTHER" id="PTHR33662">
    <property type="entry name" value="OTU DEUBIQUITINASE WITH LINEAR LINKAGE-SPECIFICITY A-RELATED"/>
    <property type="match status" value="1"/>
</dbReference>
<dbReference type="Proteomes" id="UP000324222">
    <property type="component" value="Unassembled WGS sequence"/>
</dbReference>
<comment type="similarity">
    <text evidence="2">Belongs to the peptidase C65 family. Otulin subfamily.</text>
</comment>